<protein>
    <submittedName>
        <fullName evidence="2">Uncharacterized protein</fullName>
    </submittedName>
</protein>
<keyword evidence="1" id="KW-1133">Transmembrane helix</keyword>
<organism evidence="2 3">
    <name type="scientific">Actinoallomurus liliacearum</name>
    <dbReference type="NCBI Taxonomy" id="1080073"/>
    <lineage>
        <taxon>Bacteria</taxon>
        <taxon>Bacillati</taxon>
        <taxon>Actinomycetota</taxon>
        <taxon>Actinomycetes</taxon>
        <taxon>Streptosporangiales</taxon>
        <taxon>Thermomonosporaceae</taxon>
        <taxon>Actinoallomurus</taxon>
    </lineage>
</organism>
<proteinExistence type="predicted"/>
<accession>A0ABP8THT8</accession>
<gene>
    <name evidence="2" type="ORF">GCM10023195_34040</name>
</gene>
<feature type="transmembrane region" description="Helical" evidence="1">
    <location>
        <begin position="139"/>
        <end position="157"/>
    </location>
</feature>
<feature type="transmembrane region" description="Helical" evidence="1">
    <location>
        <begin position="65"/>
        <end position="89"/>
    </location>
</feature>
<keyword evidence="3" id="KW-1185">Reference proteome</keyword>
<evidence type="ECO:0000313" key="3">
    <source>
        <dbReference type="Proteomes" id="UP001500212"/>
    </source>
</evidence>
<feature type="transmembrane region" description="Helical" evidence="1">
    <location>
        <begin position="163"/>
        <end position="182"/>
    </location>
</feature>
<keyword evidence="1" id="KW-0812">Transmembrane</keyword>
<keyword evidence="1" id="KW-0472">Membrane</keyword>
<evidence type="ECO:0000256" key="1">
    <source>
        <dbReference type="SAM" id="Phobius"/>
    </source>
</evidence>
<sequence>MHPVFRTIAGVCLVMGPALQGISTFYWTDRYQGITAGTLIVAATTCWLVGLVAVYRLIEPRVPRYAAIALPVAIYGCVGGASFGLQGMHEELFNVSHTEAVRLIEQHPAAAYVTFWFAGPAFPLSLFVLGVVLTRIRAVPWPIGVLLFGSAIAFPISRVPREIAIAHLADLALLVPFAYLGARIVMGHLAMAAAPGHSTAALPDSPMSTRQ</sequence>
<dbReference type="Proteomes" id="UP001500212">
    <property type="component" value="Unassembled WGS sequence"/>
</dbReference>
<feature type="transmembrane region" description="Helical" evidence="1">
    <location>
        <begin position="7"/>
        <end position="28"/>
    </location>
</feature>
<feature type="transmembrane region" description="Helical" evidence="1">
    <location>
        <begin position="109"/>
        <end position="132"/>
    </location>
</feature>
<dbReference type="EMBL" id="BAABHJ010000008">
    <property type="protein sequence ID" value="GAA4608638.1"/>
    <property type="molecule type" value="Genomic_DNA"/>
</dbReference>
<name>A0ABP8THT8_9ACTN</name>
<reference evidence="3" key="1">
    <citation type="journal article" date="2019" name="Int. J. Syst. Evol. Microbiol.">
        <title>The Global Catalogue of Microorganisms (GCM) 10K type strain sequencing project: providing services to taxonomists for standard genome sequencing and annotation.</title>
        <authorList>
            <consortium name="The Broad Institute Genomics Platform"/>
            <consortium name="The Broad Institute Genome Sequencing Center for Infectious Disease"/>
            <person name="Wu L."/>
            <person name="Ma J."/>
        </authorList>
    </citation>
    <scope>NUCLEOTIDE SEQUENCE [LARGE SCALE GENOMIC DNA]</scope>
    <source>
        <strain evidence="3">JCM 17938</strain>
    </source>
</reference>
<feature type="transmembrane region" description="Helical" evidence="1">
    <location>
        <begin position="34"/>
        <end position="58"/>
    </location>
</feature>
<comment type="caution">
    <text evidence="2">The sequence shown here is derived from an EMBL/GenBank/DDBJ whole genome shotgun (WGS) entry which is preliminary data.</text>
</comment>
<evidence type="ECO:0000313" key="2">
    <source>
        <dbReference type="EMBL" id="GAA4608638.1"/>
    </source>
</evidence>